<dbReference type="Pfam" id="PF11760">
    <property type="entry name" value="CbiG_N"/>
    <property type="match status" value="1"/>
</dbReference>
<dbReference type="HOGENOM" id="CLU_028397_0_2_0"/>
<dbReference type="EMBL" id="CP003382">
    <property type="protein sequence ID" value="AFZ67791.1"/>
    <property type="molecule type" value="Genomic_DNA"/>
</dbReference>
<organism evidence="3 4">
    <name type="scientific">Deinococcus peraridilitoris (strain DSM 19664 / LMG 22246 / CIP 109416 / KR-200)</name>
    <dbReference type="NCBI Taxonomy" id="937777"/>
    <lineage>
        <taxon>Bacteria</taxon>
        <taxon>Thermotogati</taxon>
        <taxon>Deinococcota</taxon>
        <taxon>Deinococci</taxon>
        <taxon>Deinococcales</taxon>
        <taxon>Deinococcaceae</taxon>
        <taxon>Deinococcus</taxon>
    </lineage>
</organism>
<dbReference type="Gene3D" id="3.30.420.180">
    <property type="entry name" value="CobE/GbiG C-terminal domain"/>
    <property type="match status" value="1"/>
</dbReference>
<feature type="domain" description="CobE/GbiG C-terminal" evidence="1">
    <location>
        <begin position="125"/>
        <end position="241"/>
    </location>
</feature>
<dbReference type="InterPro" id="IPR021744">
    <property type="entry name" value="CbiG_N"/>
</dbReference>
<dbReference type="GO" id="GO:0009236">
    <property type="term" value="P:cobalamin biosynthetic process"/>
    <property type="evidence" value="ECO:0007669"/>
    <property type="project" value="InterPro"/>
</dbReference>
<dbReference type="InterPro" id="IPR002750">
    <property type="entry name" value="CobE/GbiG_C"/>
</dbReference>
<reference evidence="4" key="1">
    <citation type="submission" date="2012-03" db="EMBL/GenBank/DDBJ databases">
        <title>Complete sequence of chromosome of Deinococcus peraridilitoris DSM 19664.</title>
        <authorList>
            <person name="Lucas S."/>
            <person name="Copeland A."/>
            <person name="Lapidus A."/>
            <person name="Glavina del Rio T."/>
            <person name="Dalin E."/>
            <person name="Tice H."/>
            <person name="Bruce D."/>
            <person name="Goodwin L."/>
            <person name="Pitluck S."/>
            <person name="Peters L."/>
            <person name="Mikhailova N."/>
            <person name="Lu M."/>
            <person name="Kyrpides N."/>
            <person name="Mavromatis K."/>
            <person name="Ivanova N."/>
            <person name="Brettin T."/>
            <person name="Detter J.C."/>
            <person name="Han C."/>
            <person name="Larimer F."/>
            <person name="Land M."/>
            <person name="Hauser L."/>
            <person name="Markowitz V."/>
            <person name="Cheng J.-F."/>
            <person name="Hugenholtz P."/>
            <person name="Woyke T."/>
            <person name="Wu D."/>
            <person name="Pukall R."/>
            <person name="Steenblock K."/>
            <person name="Brambilla E."/>
            <person name="Klenk H.-P."/>
            <person name="Eisen J.A."/>
        </authorList>
    </citation>
    <scope>NUCLEOTIDE SEQUENCE [LARGE SCALE GENOMIC DNA]</scope>
    <source>
        <strain evidence="4">DSM 19664 / LMG 22246 / CIP 109416 / KR-200</strain>
    </source>
</reference>
<evidence type="ECO:0000313" key="4">
    <source>
        <dbReference type="Proteomes" id="UP000010467"/>
    </source>
</evidence>
<dbReference type="InterPro" id="IPR052553">
    <property type="entry name" value="CbiG_hydrolase"/>
</dbReference>
<dbReference type="RefSeq" id="WP_015236093.1">
    <property type="nucleotide sequence ID" value="NC_019793.1"/>
</dbReference>
<feature type="domain" description="Cobalamin synthesis G N-terminal" evidence="2">
    <location>
        <begin position="40"/>
        <end position="120"/>
    </location>
</feature>
<dbReference type="eggNOG" id="COG2073">
    <property type="taxonomic scope" value="Bacteria"/>
</dbReference>
<dbReference type="InterPro" id="IPR038029">
    <property type="entry name" value="GbiG_N_sf"/>
</dbReference>
<sequence>MSVGVWLVRPAAEALGQRVAEAVGGEVVRPWLQEGRSREVFARLYPTRAQWVLIGTTGIAVRFLDGLMTDKRRDAAVVVLDEGAHFAVSLLCGHEGGANRLAYRVANAVNAVPIVTTASEAVRPLTLGVGCRLGARAEAIEACVKLALGTRDLGEVREVATVDLKAQERGLLEFCEWHGLPLRIFSRAALAARPWVTRPSAWVERHVGAVGVCEPCALLASARATLLVPKTTLNGVAVAVAQDSWEAA</sequence>
<evidence type="ECO:0000313" key="3">
    <source>
        <dbReference type="EMBL" id="AFZ67791.1"/>
    </source>
</evidence>
<evidence type="ECO:0000259" key="1">
    <source>
        <dbReference type="Pfam" id="PF01890"/>
    </source>
</evidence>
<keyword evidence="4" id="KW-1185">Reference proteome</keyword>
<protein>
    <submittedName>
        <fullName evidence="3">Cobalamin biosynthesis protein CbiG</fullName>
    </submittedName>
</protein>
<dbReference type="PATRIC" id="fig|937777.3.peg.2313"/>
<name>L0A1S1_DEIPD</name>
<accession>L0A1S1</accession>
<dbReference type="OrthoDB" id="9781023at2"/>
<dbReference type="Proteomes" id="UP000010467">
    <property type="component" value="Chromosome"/>
</dbReference>
<evidence type="ECO:0000259" key="2">
    <source>
        <dbReference type="Pfam" id="PF11760"/>
    </source>
</evidence>
<dbReference type="Pfam" id="PF01890">
    <property type="entry name" value="CbiG_C"/>
    <property type="match status" value="1"/>
</dbReference>
<dbReference type="AlphaFoldDB" id="L0A1S1"/>
<proteinExistence type="predicted"/>
<dbReference type="SUPFAM" id="SSF159672">
    <property type="entry name" value="CbiG N-terminal domain-like"/>
    <property type="match status" value="1"/>
</dbReference>
<dbReference type="PANTHER" id="PTHR37477:SF1">
    <property type="entry name" value="COBALT-PRECORRIN-5A HYDROLASE"/>
    <property type="match status" value="1"/>
</dbReference>
<dbReference type="PANTHER" id="PTHR37477">
    <property type="entry name" value="COBALT-PRECORRIN-5A HYDROLASE"/>
    <property type="match status" value="1"/>
</dbReference>
<dbReference type="Gene3D" id="3.40.50.11220">
    <property type="match status" value="1"/>
</dbReference>
<dbReference type="KEGG" id="dpd:Deipe_2311"/>
<gene>
    <name evidence="3" type="ordered locus">Deipe_2311</name>
</gene>
<dbReference type="STRING" id="937777.Deipe_2311"/>
<dbReference type="InterPro" id="IPR036518">
    <property type="entry name" value="CobE/GbiG_C_sf"/>
</dbReference>